<dbReference type="Gene3D" id="3.40.50.2000">
    <property type="entry name" value="Glycogen Phosphorylase B"/>
    <property type="match status" value="2"/>
</dbReference>
<dbReference type="SUPFAM" id="SSF53756">
    <property type="entry name" value="UDP-Glycosyltransferase/glycogen phosphorylase"/>
    <property type="match status" value="1"/>
</dbReference>
<evidence type="ECO:0000259" key="2">
    <source>
        <dbReference type="Pfam" id="PF00534"/>
    </source>
</evidence>
<dbReference type="AlphaFoldDB" id="A0A2I1DNI1"/>
<keyword evidence="1" id="KW-0808">Transferase</keyword>
<dbReference type="GO" id="GO:0009103">
    <property type="term" value="P:lipopolysaccharide biosynthetic process"/>
    <property type="evidence" value="ECO:0007669"/>
    <property type="project" value="TreeGrafter"/>
</dbReference>
<dbReference type="Proteomes" id="UP000234329">
    <property type="component" value="Unassembled WGS sequence"/>
</dbReference>
<gene>
    <name evidence="3" type="ORF">B1757_04140</name>
</gene>
<dbReference type="CDD" id="cd03801">
    <property type="entry name" value="GT4_PimA-like"/>
    <property type="match status" value="1"/>
</dbReference>
<dbReference type="InParanoid" id="A0A2I1DNI1"/>
<dbReference type="Pfam" id="PF00534">
    <property type="entry name" value="Glycos_transf_1"/>
    <property type="match status" value="1"/>
</dbReference>
<evidence type="ECO:0000313" key="3">
    <source>
        <dbReference type="EMBL" id="PKY11416.1"/>
    </source>
</evidence>
<dbReference type="PANTHER" id="PTHR46401:SF2">
    <property type="entry name" value="GLYCOSYLTRANSFERASE WBBK-RELATED"/>
    <property type="match status" value="1"/>
</dbReference>
<proteinExistence type="predicted"/>
<evidence type="ECO:0000313" key="4">
    <source>
        <dbReference type="Proteomes" id="UP000234329"/>
    </source>
</evidence>
<organism evidence="3 4">
    <name type="scientific">Acidithiobacillus marinus</name>
    <dbReference type="NCBI Taxonomy" id="187490"/>
    <lineage>
        <taxon>Bacteria</taxon>
        <taxon>Pseudomonadati</taxon>
        <taxon>Pseudomonadota</taxon>
        <taxon>Acidithiobacillia</taxon>
        <taxon>Acidithiobacillales</taxon>
        <taxon>Acidithiobacillaceae</taxon>
        <taxon>Acidithiobacillus</taxon>
    </lineage>
</organism>
<protein>
    <recommendedName>
        <fullName evidence="2">Glycosyl transferase family 1 domain-containing protein</fullName>
    </recommendedName>
</protein>
<dbReference type="EMBL" id="MXAV01000013">
    <property type="protein sequence ID" value="PKY11416.1"/>
    <property type="molecule type" value="Genomic_DNA"/>
</dbReference>
<dbReference type="GO" id="GO:0016757">
    <property type="term" value="F:glycosyltransferase activity"/>
    <property type="evidence" value="ECO:0007669"/>
    <property type="project" value="InterPro"/>
</dbReference>
<keyword evidence="4" id="KW-1185">Reference proteome</keyword>
<evidence type="ECO:0000256" key="1">
    <source>
        <dbReference type="ARBA" id="ARBA00022679"/>
    </source>
</evidence>
<reference evidence="3 4" key="1">
    <citation type="submission" date="2017-03" db="EMBL/GenBank/DDBJ databases">
        <title>Draft genime sequence of the acidophilic sulfur-oxidizing bacterium Acidithiobacillus sp. SH, isolated from seawater.</title>
        <authorList>
            <person name="Sharmin S."/>
            <person name="Tokuhisa M."/>
            <person name="Kanao T."/>
            <person name="Kamimura K."/>
        </authorList>
    </citation>
    <scope>NUCLEOTIDE SEQUENCE [LARGE SCALE GENOMIC DNA]</scope>
    <source>
        <strain evidence="3 4">SH</strain>
    </source>
</reference>
<sequence>MQGHDVRVLSFDDMPRRFHGKLAQVVFPWFVADHVRRTRYDVMDLSSGDGWRLKPGNFSQSLIVFRSHGLEHVSAEQRREAALQDEIQLSWKYPLYHGGWRLQEVAQSMRKSDLCLFLNKKDHDFAIARLSAEPSRCEIVPNGLPSSFLHLPLSDEPVAGTPLRIAMVGGYLQRKGFSYALEAFRRLLARYSLLEVGFFGIGQGNAALIEKELGNAGLGRVNYVENYSHEELPKLLGRYHVLLFPSLSEGFAMAPLESMACGLALITTSVGGLPEQLRNGHQALIIPSANTVSIEQSIETLFNDRSLLQRLRKAGQVRAQKFSWESIASDQLALYAEYLEKKGVLIACCN</sequence>
<dbReference type="PANTHER" id="PTHR46401">
    <property type="entry name" value="GLYCOSYLTRANSFERASE WBBK-RELATED"/>
    <property type="match status" value="1"/>
</dbReference>
<accession>A0A2I1DNI1</accession>
<name>A0A2I1DNI1_9PROT</name>
<comment type="caution">
    <text evidence="3">The sequence shown here is derived from an EMBL/GenBank/DDBJ whole genome shotgun (WGS) entry which is preliminary data.</text>
</comment>
<feature type="domain" description="Glycosyl transferase family 1" evidence="2">
    <location>
        <begin position="160"/>
        <end position="316"/>
    </location>
</feature>
<dbReference type="InterPro" id="IPR001296">
    <property type="entry name" value="Glyco_trans_1"/>
</dbReference>